<dbReference type="SUPFAM" id="SSF52172">
    <property type="entry name" value="CheY-like"/>
    <property type="match status" value="1"/>
</dbReference>
<evidence type="ECO:0000313" key="7">
    <source>
        <dbReference type="EMBL" id="KAB7783719.1"/>
    </source>
</evidence>
<feature type="domain" description="Response regulatory" evidence="6">
    <location>
        <begin position="29"/>
        <end position="142"/>
    </location>
</feature>
<name>A0A833N2F8_9HYPH</name>
<dbReference type="Proteomes" id="UP000469949">
    <property type="component" value="Unassembled WGS sequence"/>
</dbReference>
<accession>A0A833N2F8</accession>
<feature type="compositionally biased region" description="Low complexity" evidence="5">
    <location>
        <begin position="171"/>
        <end position="184"/>
    </location>
</feature>
<sequence length="197" mass="20581">MMGFRLVRSAIPPGDRPMSSSAGLPAPSLVYVVDDDSAVLHSTCFLFESAGHRVSSFASGADLLAAFPGPSPAFVLLDQVMPGMDGLEVFVRLRDLDARVPVVLITGHPDPGIRLRARAAGLPVVEKPLVFEGVLELVTTGPGGSRQPWRDEEEPAAGLCGRGGLRGSAQGATAGGTACAFPAPADRKADRRRAARR</sequence>
<keyword evidence="1 4" id="KW-0597">Phosphoprotein</keyword>
<dbReference type="PANTHER" id="PTHR44591">
    <property type="entry name" value="STRESS RESPONSE REGULATOR PROTEIN 1"/>
    <property type="match status" value="1"/>
</dbReference>
<evidence type="ECO:0000313" key="8">
    <source>
        <dbReference type="Proteomes" id="UP000469949"/>
    </source>
</evidence>
<feature type="region of interest" description="Disordered" evidence="5">
    <location>
        <begin position="171"/>
        <end position="197"/>
    </location>
</feature>
<dbReference type="Gene3D" id="3.40.50.2300">
    <property type="match status" value="1"/>
</dbReference>
<evidence type="ECO:0000256" key="2">
    <source>
        <dbReference type="ARBA" id="ARBA00023015"/>
    </source>
</evidence>
<dbReference type="InterPro" id="IPR011006">
    <property type="entry name" value="CheY-like_superfamily"/>
</dbReference>
<dbReference type="AlphaFoldDB" id="A0A833N2F8"/>
<proteinExistence type="predicted"/>
<dbReference type="InterPro" id="IPR050595">
    <property type="entry name" value="Bact_response_regulator"/>
</dbReference>
<gene>
    <name evidence="7" type="ORF">F8B43_3642</name>
</gene>
<organism evidence="7 8">
    <name type="scientific">Methylorubrum populi</name>
    <dbReference type="NCBI Taxonomy" id="223967"/>
    <lineage>
        <taxon>Bacteria</taxon>
        <taxon>Pseudomonadati</taxon>
        <taxon>Pseudomonadota</taxon>
        <taxon>Alphaproteobacteria</taxon>
        <taxon>Hyphomicrobiales</taxon>
        <taxon>Methylobacteriaceae</taxon>
        <taxon>Methylorubrum</taxon>
    </lineage>
</organism>
<dbReference type="InterPro" id="IPR001789">
    <property type="entry name" value="Sig_transdc_resp-reg_receiver"/>
</dbReference>
<comment type="caution">
    <text evidence="7">The sequence shown here is derived from an EMBL/GenBank/DDBJ whole genome shotgun (WGS) entry which is preliminary data.</text>
</comment>
<evidence type="ECO:0000256" key="4">
    <source>
        <dbReference type="PROSITE-ProRule" id="PRU00169"/>
    </source>
</evidence>
<dbReference type="GO" id="GO:0000160">
    <property type="term" value="P:phosphorelay signal transduction system"/>
    <property type="evidence" value="ECO:0007669"/>
    <property type="project" value="InterPro"/>
</dbReference>
<evidence type="ECO:0000256" key="3">
    <source>
        <dbReference type="ARBA" id="ARBA00023163"/>
    </source>
</evidence>
<dbReference type="SMART" id="SM00448">
    <property type="entry name" value="REC"/>
    <property type="match status" value="1"/>
</dbReference>
<keyword evidence="3" id="KW-0804">Transcription</keyword>
<dbReference type="PROSITE" id="PS50110">
    <property type="entry name" value="RESPONSE_REGULATORY"/>
    <property type="match status" value="1"/>
</dbReference>
<reference evidence="7 8" key="1">
    <citation type="submission" date="2019-10" db="EMBL/GenBank/DDBJ databases">
        <title>Draft Genome Sequence of the Caffeine Degrading Methylotroph Methylorubrum populi PINKEL.</title>
        <authorList>
            <person name="Dawson S.C."/>
            <person name="Zhang X."/>
            <person name="Wright M.E."/>
            <person name="Sharma G."/>
            <person name="Langner J.T."/>
            <person name="Ditty J.L."/>
            <person name="Subuyuj G.A."/>
        </authorList>
    </citation>
    <scope>NUCLEOTIDE SEQUENCE [LARGE SCALE GENOMIC DNA]</scope>
    <source>
        <strain evidence="7 8">Pinkel</strain>
    </source>
</reference>
<protein>
    <submittedName>
        <fullName evidence="7">Two-component system response regulator protein</fullName>
    </submittedName>
</protein>
<evidence type="ECO:0000256" key="1">
    <source>
        <dbReference type="ARBA" id="ARBA00022553"/>
    </source>
</evidence>
<dbReference type="EMBL" id="WEKV01000014">
    <property type="protein sequence ID" value="KAB7783719.1"/>
    <property type="molecule type" value="Genomic_DNA"/>
</dbReference>
<evidence type="ECO:0000256" key="5">
    <source>
        <dbReference type="SAM" id="MobiDB-lite"/>
    </source>
</evidence>
<dbReference type="Pfam" id="PF00072">
    <property type="entry name" value="Response_reg"/>
    <property type="match status" value="1"/>
</dbReference>
<evidence type="ECO:0000259" key="6">
    <source>
        <dbReference type="PROSITE" id="PS50110"/>
    </source>
</evidence>
<keyword evidence="2" id="KW-0805">Transcription regulation</keyword>
<dbReference type="PANTHER" id="PTHR44591:SF3">
    <property type="entry name" value="RESPONSE REGULATORY DOMAIN-CONTAINING PROTEIN"/>
    <property type="match status" value="1"/>
</dbReference>
<feature type="modified residue" description="4-aspartylphosphate" evidence="4">
    <location>
        <position position="78"/>
    </location>
</feature>